<comment type="similarity">
    <text evidence="1">Belongs to the SKP1 family.</text>
</comment>
<dbReference type="SUPFAM" id="SSF81382">
    <property type="entry name" value="Skp1 dimerisation domain-like"/>
    <property type="match status" value="1"/>
</dbReference>
<reference evidence="4" key="1">
    <citation type="submission" date="2021-02" db="EMBL/GenBank/DDBJ databases">
        <authorList>
            <person name="Nowell W R."/>
        </authorList>
    </citation>
    <scope>NUCLEOTIDE SEQUENCE</scope>
</reference>
<evidence type="ECO:0000313" key="5">
    <source>
        <dbReference type="EMBL" id="CAF1464219.1"/>
    </source>
</evidence>
<dbReference type="Pfam" id="PF01466">
    <property type="entry name" value="Skp1"/>
    <property type="match status" value="1"/>
</dbReference>
<feature type="domain" description="SKP1 component dimerisation" evidence="3">
    <location>
        <begin position="82"/>
        <end position="115"/>
    </location>
</feature>
<keyword evidence="1" id="KW-0833">Ubl conjugation pathway</keyword>
<dbReference type="PANTHER" id="PTHR11165">
    <property type="entry name" value="SKP1"/>
    <property type="match status" value="1"/>
</dbReference>
<proteinExistence type="inferred from homology"/>
<name>A0A815KCM5_9BILA</name>
<dbReference type="Proteomes" id="UP000663889">
    <property type="component" value="Unassembled WGS sequence"/>
</dbReference>
<evidence type="ECO:0000256" key="2">
    <source>
        <dbReference type="SAM" id="MobiDB-lite"/>
    </source>
</evidence>
<dbReference type="AlphaFoldDB" id="A0A815KCM5"/>
<dbReference type="InterPro" id="IPR036296">
    <property type="entry name" value="SKP1-like_dim_sf"/>
</dbReference>
<evidence type="ECO:0000313" key="6">
    <source>
        <dbReference type="Proteomes" id="UP000663882"/>
    </source>
</evidence>
<sequence length="137" mass="15568">MYFEKNADEPVSLPHIQASTLKSVKSTDDDDNDDNDDTNKDTHESQRLNTISEWDRKFVQQFTVHDGALFDIIAAANYLGIKSLLRTVCKTVIYMIRSKSSEEIREIFKVSDSFNEIANESTTNDNVVTTQANSKNQ</sequence>
<protein>
    <recommendedName>
        <fullName evidence="3">SKP1 component dimerisation domain-containing protein</fullName>
    </recommendedName>
</protein>
<organism evidence="4 6">
    <name type="scientific">Rotaria sordida</name>
    <dbReference type="NCBI Taxonomy" id="392033"/>
    <lineage>
        <taxon>Eukaryota</taxon>
        <taxon>Metazoa</taxon>
        <taxon>Spiralia</taxon>
        <taxon>Gnathifera</taxon>
        <taxon>Rotifera</taxon>
        <taxon>Eurotatoria</taxon>
        <taxon>Bdelloidea</taxon>
        <taxon>Philodinida</taxon>
        <taxon>Philodinidae</taxon>
        <taxon>Rotaria</taxon>
    </lineage>
</organism>
<comment type="pathway">
    <text evidence="1">Protein modification; protein ubiquitination.</text>
</comment>
<feature type="region of interest" description="Disordered" evidence="2">
    <location>
        <begin position="1"/>
        <end position="47"/>
    </location>
</feature>
<dbReference type="InterPro" id="IPR016897">
    <property type="entry name" value="SKP1"/>
</dbReference>
<dbReference type="PIRSF" id="PIRSF028729">
    <property type="entry name" value="E3_ubiquit_lig_SCF_Skp"/>
    <property type="match status" value="1"/>
</dbReference>
<evidence type="ECO:0000256" key="1">
    <source>
        <dbReference type="PIRNR" id="PIRNR028729"/>
    </source>
</evidence>
<dbReference type="GO" id="GO:0006511">
    <property type="term" value="P:ubiquitin-dependent protein catabolic process"/>
    <property type="evidence" value="ECO:0007669"/>
    <property type="project" value="InterPro"/>
</dbReference>
<dbReference type="InterPro" id="IPR011333">
    <property type="entry name" value="SKP1/BTB/POZ_sf"/>
</dbReference>
<dbReference type="Gene3D" id="3.30.710.10">
    <property type="entry name" value="Potassium Channel Kv1.1, Chain A"/>
    <property type="match status" value="1"/>
</dbReference>
<dbReference type="Proteomes" id="UP000663882">
    <property type="component" value="Unassembled WGS sequence"/>
</dbReference>
<comment type="caution">
    <text evidence="4">The sequence shown here is derived from an EMBL/GenBank/DDBJ whole genome shotgun (WGS) entry which is preliminary data.</text>
</comment>
<evidence type="ECO:0000313" key="4">
    <source>
        <dbReference type="EMBL" id="CAF1389331.1"/>
    </source>
</evidence>
<accession>A0A815KCM5</accession>
<dbReference type="EMBL" id="CAJNOU010005039">
    <property type="protein sequence ID" value="CAF1464219.1"/>
    <property type="molecule type" value="Genomic_DNA"/>
</dbReference>
<dbReference type="GO" id="GO:0016567">
    <property type="term" value="P:protein ubiquitination"/>
    <property type="evidence" value="ECO:0007669"/>
    <property type="project" value="UniProtKB-UniPathway"/>
</dbReference>
<dbReference type="OrthoDB" id="10032196at2759"/>
<evidence type="ECO:0000259" key="3">
    <source>
        <dbReference type="Pfam" id="PF01466"/>
    </source>
</evidence>
<gene>
    <name evidence="4" type="ORF">RFH988_LOCUS34268</name>
    <name evidence="5" type="ORF">SEV965_LOCUS34317</name>
</gene>
<feature type="compositionally biased region" description="Basic and acidic residues" evidence="2">
    <location>
        <begin position="37"/>
        <end position="46"/>
    </location>
</feature>
<dbReference type="UniPathway" id="UPA00143"/>
<dbReference type="InterPro" id="IPR016072">
    <property type="entry name" value="Skp1_comp_dimer"/>
</dbReference>
<dbReference type="EMBL" id="CAJNOO010004664">
    <property type="protein sequence ID" value="CAF1389331.1"/>
    <property type="molecule type" value="Genomic_DNA"/>
</dbReference>